<dbReference type="EMBL" id="CAEX01005415">
    <property type="protein sequence ID" value="CCD20383.1"/>
    <property type="molecule type" value="Genomic_DNA"/>
</dbReference>
<evidence type="ECO:0000256" key="1">
    <source>
        <dbReference type="SAM" id="MobiDB-lite"/>
    </source>
</evidence>
<evidence type="ECO:0000313" key="3">
    <source>
        <dbReference type="EMBL" id="CCD20383.1"/>
    </source>
</evidence>
<protein>
    <recommendedName>
        <fullName evidence="5">Repressor of RNA polymerase III transcription</fullName>
    </recommendedName>
</protein>
<dbReference type="EMBL" id="HE573020">
    <property type="protein sequence ID" value="CCC47780.1"/>
    <property type="molecule type" value="Genomic_DNA"/>
</dbReference>
<dbReference type="GO" id="GO:0000994">
    <property type="term" value="F:RNA polymerase III core binding"/>
    <property type="evidence" value="ECO:0007669"/>
    <property type="project" value="TreeGrafter"/>
</dbReference>
<organism evidence="3 4">
    <name type="scientific">Trypanosoma vivax (strain Y486)</name>
    <dbReference type="NCBI Taxonomy" id="1055687"/>
    <lineage>
        <taxon>Eukaryota</taxon>
        <taxon>Discoba</taxon>
        <taxon>Euglenozoa</taxon>
        <taxon>Kinetoplastea</taxon>
        <taxon>Metakinetoplastina</taxon>
        <taxon>Trypanosomatida</taxon>
        <taxon>Trypanosomatidae</taxon>
        <taxon>Trypanosoma</taxon>
        <taxon>Duttonella</taxon>
    </lineage>
</organism>
<dbReference type="VEuPathDB" id="TriTrypDB:TvY486_0031800"/>
<keyword evidence="4" id="KW-1185">Reference proteome</keyword>
<evidence type="ECO:0000313" key="4">
    <source>
        <dbReference type="Proteomes" id="UP000009027"/>
    </source>
</evidence>
<sequence>MEFVPLDSFEFLNSLLHSVEAQGCLMTVRLEAFTCRSTRKKKQLAVSMAEYANKTTPPLVPNYSSNLPQPPLLTLPGTGANSAGGGSLPSAIQPEPVDPDDIDDRLVFLVAALNSIYGKDGYDFSVLREADFERCDEEAMRAEVNVTLQSMPHSCTPAVENFWTLVCEQASDESQGCEYFRFACPSCDPMASRSLFSQHYFLYNKRSRLLVSLQVFAEGNSYRGDDGLVADGVFYCEGEDTSGRPKRCYSSQELASSDDDAMGGKNIHFYHGQ</sequence>
<dbReference type="PANTHER" id="PTHR22504">
    <property type="entry name" value="REPRESSOR OF RNA POLYMERASE III TRANSCRIPTION MAF1"/>
    <property type="match status" value="1"/>
</dbReference>
<reference evidence="3 4" key="1">
    <citation type="journal article" date="2012" name="Proc. Natl. Acad. Sci. U.S.A.">
        <title>Antigenic diversity is generated by distinct evolutionary mechanisms in African trypanosome species.</title>
        <authorList>
            <person name="Jackson A.P."/>
            <person name="Berry A."/>
            <person name="Aslett M."/>
            <person name="Allison H.C."/>
            <person name="Burton P."/>
            <person name="Vavrova-Anderson J."/>
            <person name="Brown R."/>
            <person name="Browne H."/>
            <person name="Corton N."/>
            <person name="Hauser H."/>
            <person name="Gamble J."/>
            <person name="Gilderthorp R."/>
            <person name="Marcello L."/>
            <person name="McQuillan J."/>
            <person name="Otto T.D."/>
            <person name="Quail M.A."/>
            <person name="Sanders M.J."/>
            <person name="van Tonder A."/>
            <person name="Ginger M.L."/>
            <person name="Field M.C."/>
            <person name="Barry J.D."/>
            <person name="Hertz-Fowler C."/>
            <person name="Berriman M."/>
        </authorList>
    </citation>
    <scope>NUCLEOTIDE SEQUENCE</scope>
    <source>
        <strain evidence="3 4">Y486</strain>
    </source>
</reference>
<feature type="region of interest" description="Disordered" evidence="1">
    <location>
        <begin position="58"/>
        <end position="96"/>
    </location>
</feature>
<dbReference type="InterPro" id="IPR038564">
    <property type="entry name" value="Maf1_sf"/>
</dbReference>
<evidence type="ECO:0008006" key="5">
    <source>
        <dbReference type="Google" id="ProtNLM"/>
    </source>
</evidence>
<accession>F9WS45</accession>
<dbReference type="Proteomes" id="UP000009027">
    <property type="component" value="Unassembled WGS sequence"/>
</dbReference>
<dbReference type="AlphaFoldDB" id="F9WS45"/>
<proteinExistence type="predicted"/>
<dbReference type="GO" id="GO:0005634">
    <property type="term" value="C:nucleus"/>
    <property type="evidence" value="ECO:0007669"/>
    <property type="project" value="TreeGrafter"/>
</dbReference>
<gene>
    <name evidence="3" type="ORF">TvY486_0031800</name>
    <name evidence="2" type="ORF">TVY486_0404480</name>
</gene>
<dbReference type="VEuPathDB" id="TriTrypDB:TvY486_0404480"/>
<dbReference type="Gene3D" id="3.40.1000.50">
    <property type="entry name" value="Repressor of RNA polymerase III transcription Maf1"/>
    <property type="match status" value="1"/>
</dbReference>
<dbReference type="InterPro" id="IPR015257">
    <property type="entry name" value="Maf1"/>
</dbReference>
<dbReference type="GO" id="GO:0016480">
    <property type="term" value="P:negative regulation of transcription by RNA polymerase III"/>
    <property type="evidence" value="ECO:0007669"/>
    <property type="project" value="InterPro"/>
</dbReference>
<dbReference type="PANTHER" id="PTHR22504:SF0">
    <property type="entry name" value="REPRESSOR OF RNA POLYMERASE III TRANSCRIPTION MAF1 HOMOLOG"/>
    <property type="match status" value="1"/>
</dbReference>
<dbReference type="OMA" id="CPSCDPM"/>
<name>F9WS45_TRYVY</name>
<dbReference type="Pfam" id="PF09174">
    <property type="entry name" value="Maf1"/>
    <property type="match status" value="1"/>
</dbReference>
<evidence type="ECO:0000313" key="2">
    <source>
        <dbReference type="EMBL" id="CCC47780.1"/>
    </source>
</evidence>